<organism evidence="1 2">
    <name type="scientific">Shewanella electrica</name>
    <dbReference type="NCBI Taxonomy" id="515560"/>
    <lineage>
        <taxon>Bacteria</taxon>
        <taxon>Pseudomonadati</taxon>
        <taxon>Pseudomonadota</taxon>
        <taxon>Gammaproteobacteria</taxon>
        <taxon>Alteromonadales</taxon>
        <taxon>Shewanellaceae</taxon>
        <taxon>Shewanella</taxon>
    </lineage>
</organism>
<reference evidence="1 2" key="1">
    <citation type="submission" date="2022-02" db="EMBL/GenBank/DDBJ databases">
        <authorList>
            <person name="Zhuang L."/>
        </authorList>
    </citation>
    <scope>NUCLEOTIDE SEQUENCE [LARGE SCALE GENOMIC DNA]</scope>
    <source>
        <strain evidence="1 2">C32</strain>
    </source>
</reference>
<evidence type="ECO:0000313" key="1">
    <source>
        <dbReference type="EMBL" id="MCS4557309.1"/>
    </source>
</evidence>
<evidence type="ECO:0000313" key="2">
    <source>
        <dbReference type="Proteomes" id="UP001201549"/>
    </source>
</evidence>
<proteinExistence type="predicted"/>
<protein>
    <submittedName>
        <fullName evidence="1">Uncharacterized protein</fullName>
    </submittedName>
</protein>
<dbReference type="RefSeq" id="WP_238896787.1">
    <property type="nucleotide sequence ID" value="NZ_JAKOGG010000008.1"/>
</dbReference>
<keyword evidence="2" id="KW-1185">Reference proteome</keyword>
<name>A0ABT2FLU3_9GAMM</name>
<comment type="caution">
    <text evidence="1">The sequence shown here is derived from an EMBL/GenBank/DDBJ whole genome shotgun (WGS) entry which is preliminary data.</text>
</comment>
<dbReference type="EMBL" id="JAKOGG010000008">
    <property type="protein sequence ID" value="MCS4557309.1"/>
    <property type="molecule type" value="Genomic_DNA"/>
</dbReference>
<reference evidence="2" key="2">
    <citation type="submission" date="2023-07" db="EMBL/GenBank/DDBJ databases">
        <title>Shewanella mangrovi sp. nov., an acetaldehyde- degrading bacterium isolated from mangrove sediment.</title>
        <authorList>
            <person name="Liu Y."/>
        </authorList>
    </citation>
    <scope>NUCLEOTIDE SEQUENCE [LARGE SCALE GENOMIC DNA]</scope>
    <source>
        <strain evidence="2">C32</strain>
    </source>
</reference>
<sequence length="183" mass="21484">MSVYSQTEGYIICQDESVWQRIQQQLANHPAAQASKGRPVIFATAESFIYHPANQRVYFTIAGIKARPMPDVLNFWEELVVDSQCDALFLSHSIELHYPPAPFNRYQAEWVKDDSGYIFESNLKLSLFWQSQFADESDYLHNDSELEQHPTKTIYPWLEHELEQWDFYCRQFGEPKLKGNKAR</sequence>
<gene>
    <name evidence="1" type="ORF">L9G74_12725</name>
</gene>
<accession>A0ABT2FLU3</accession>
<dbReference type="Proteomes" id="UP001201549">
    <property type="component" value="Unassembled WGS sequence"/>
</dbReference>